<sequence>QQSVLRNVTVAPLDLALTLTPEVTKESEPSPVQQEALAQTPGSAEESETPPVLEEAPSEAPEHPEELETPPVLEEAPSQALEHPEEVDSSLQQDTQAQLPEHPEEVEPSPVQLGSPAHAPGFQTQDGPQILLSDEAEFQRHLPLTFHSHLPSVTLQPPDLGLTITPESTKEAGSTTAQQQALPQPLEHRKALASYPDQQETSAQPPEPPGEAEPLSEQERPAESSEPPGEDEPFPTQQETPAQTLEPPKELVVQPPLYQPVTNAIAGQDPAGQDQAPNLTVQPFEVILTVTPEPIKVEHSSTPPPSAPEATVPRPEQVEAQHPAFTEVTLQPLDLELTISAEPTKGDAPSPTMPEALTQPPVGQTQTVLTPHHDKGEHPASPSVTVKPVDPEPTIAPEPTTEAERSTGLQQATAPPLDHPEVALPHPSLTQVTVQPVDVELTETTGSDVEAEPSPTEQETPTQPPEPSHQEVTVATASKDQGQEATLTLRPTTEAEPSTVLQETTSPAAEYPEVTHPYPGPTQATAPPVSITSPGSSETVLFPSTQSPVVPSAKYTPEKVQSEPTAVAEHIDICELCTCRNETLSCTGLSPNQRLRSVPILGSKSYNYTFTV</sequence>
<dbReference type="InterPro" id="IPR032754">
    <property type="entry name" value="LRRC37_N"/>
</dbReference>
<feature type="compositionally biased region" description="Polar residues" evidence="1">
    <location>
        <begin position="522"/>
        <end position="539"/>
    </location>
</feature>
<feature type="domain" description="Leucine-rich repeat-containing protein 37 N-terminal" evidence="2">
    <location>
        <begin position="355"/>
        <end position="407"/>
    </location>
</feature>
<reference evidence="3" key="2">
    <citation type="submission" date="2025-09" db="UniProtKB">
        <authorList>
            <consortium name="Ensembl"/>
        </authorList>
    </citation>
    <scope>IDENTIFICATION</scope>
</reference>
<feature type="compositionally biased region" description="Polar residues" evidence="1">
    <location>
        <begin position="473"/>
        <end position="507"/>
    </location>
</feature>
<dbReference type="GeneTree" id="ENSGT00530000063282"/>
<dbReference type="Pfam" id="PF15779">
    <property type="entry name" value="LRRC37"/>
    <property type="match status" value="6"/>
</dbReference>
<reference evidence="3" key="1">
    <citation type="submission" date="2025-08" db="UniProtKB">
        <authorList>
            <consortium name="Ensembl"/>
        </authorList>
    </citation>
    <scope>IDENTIFICATION</scope>
</reference>
<dbReference type="Proteomes" id="UP000694540">
    <property type="component" value="Unplaced"/>
</dbReference>
<organism evidence="3 4">
    <name type="scientific">Catagonus wagneri</name>
    <name type="common">Chacoan peccary</name>
    <dbReference type="NCBI Taxonomy" id="51154"/>
    <lineage>
        <taxon>Eukaryota</taxon>
        <taxon>Metazoa</taxon>
        <taxon>Chordata</taxon>
        <taxon>Craniata</taxon>
        <taxon>Vertebrata</taxon>
        <taxon>Euteleostomi</taxon>
        <taxon>Mammalia</taxon>
        <taxon>Eutheria</taxon>
        <taxon>Laurasiatheria</taxon>
        <taxon>Artiodactyla</taxon>
        <taxon>Suina</taxon>
        <taxon>Tayassuidae</taxon>
        <taxon>Catagonus</taxon>
    </lineage>
</organism>
<feature type="compositionally biased region" description="Polar residues" evidence="1">
    <location>
        <begin position="30"/>
        <end position="42"/>
    </location>
</feature>
<feature type="compositionally biased region" description="Low complexity" evidence="1">
    <location>
        <begin position="452"/>
        <end position="461"/>
    </location>
</feature>
<protein>
    <recommendedName>
        <fullName evidence="2">Leucine-rich repeat-containing protein 37 N-terminal domain-containing protein</fullName>
    </recommendedName>
</protein>
<proteinExistence type="predicted"/>
<evidence type="ECO:0000256" key="1">
    <source>
        <dbReference type="SAM" id="MobiDB-lite"/>
    </source>
</evidence>
<feature type="domain" description="Leucine-rich repeat-containing protein 37 N-terminal" evidence="2">
    <location>
        <begin position="1"/>
        <end position="31"/>
    </location>
</feature>
<feature type="region of interest" description="Disordered" evidence="1">
    <location>
        <begin position="296"/>
        <end position="316"/>
    </location>
</feature>
<accession>A0A8C3X9N2</accession>
<feature type="compositionally biased region" description="Polar residues" evidence="1">
    <location>
        <begin position="165"/>
        <end position="182"/>
    </location>
</feature>
<evidence type="ECO:0000259" key="2">
    <source>
        <dbReference type="Pfam" id="PF15779"/>
    </source>
</evidence>
<dbReference type="InterPro" id="IPR015753">
    <property type="entry name" value="LRRC37"/>
</dbReference>
<keyword evidence="4" id="KW-1185">Reference proteome</keyword>
<evidence type="ECO:0000313" key="3">
    <source>
        <dbReference type="Ensembl" id="ENSCWAP00000025848.1"/>
    </source>
</evidence>
<dbReference type="PANTHER" id="PTHR23045:SF9">
    <property type="entry name" value="LEUCINE RICH REPEAT CONTAINING 37A-RELATED"/>
    <property type="match status" value="1"/>
</dbReference>
<name>A0A8C3X9N2_9CETA</name>
<feature type="region of interest" description="Disordered" evidence="1">
    <location>
        <begin position="340"/>
        <end position="539"/>
    </location>
</feature>
<feature type="domain" description="Leucine-rich repeat-containing protein 37 N-terminal" evidence="2">
    <location>
        <begin position="302"/>
        <end position="351"/>
    </location>
</feature>
<dbReference type="PANTHER" id="PTHR23045">
    <property type="entry name" value="LEUCINE-RICH REPEAT-CONTAINING PROTEIN 37A"/>
    <property type="match status" value="1"/>
</dbReference>
<feature type="region of interest" description="Disordered" evidence="1">
    <location>
        <begin position="21"/>
        <end position="136"/>
    </location>
</feature>
<feature type="compositionally biased region" description="Polar residues" evidence="1">
    <location>
        <begin position="89"/>
        <end position="98"/>
    </location>
</feature>
<feature type="domain" description="Leucine-rich repeat-containing protein 37 N-terminal" evidence="2">
    <location>
        <begin position="87"/>
        <end position="176"/>
    </location>
</feature>
<feature type="domain" description="Leucine-rich repeat-containing protein 37 N-terminal" evidence="2">
    <location>
        <begin position="230"/>
        <end position="301"/>
    </location>
</feature>
<feature type="domain" description="Leucine-rich repeat-containing protein 37 N-terminal" evidence="2">
    <location>
        <begin position="413"/>
        <end position="455"/>
    </location>
</feature>
<dbReference type="Ensembl" id="ENSCWAT00000028017.1">
    <property type="protein sequence ID" value="ENSCWAP00000025848.1"/>
    <property type="gene ID" value="ENSCWAG00000019618.1"/>
</dbReference>
<feature type="region of interest" description="Disordered" evidence="1">
    <location>
        <begin position="149"/>
        <end position="278"/>
    </location>
</feature>
<dbReference type="AlphaFoldDB" id="A0A8C3X9N2"/>
<evidence type="ECO:0000313" key="4">
    <source>
        <dbReference type="Proteomes" id="UP000694540"/>
    </source>
</evidence>